<evidence type="ECO:0000313" key="3">
    <source>
        <dbReference type="EMBL" id="KAK9879061.1"/>
    </source>
</evidence>
<dbReference type="InterPro" id="IPR011989">
    <property type="entry name" value="ARM-like"/>
</dbReference>
<sequence length="824" mass="95282">MKDSKKKKSETGIDKKRDIPKEKTYISKEVETSITILESPEISVVTEALLFLSKYADLKDENLVHLQKKGILPKLLSLLKKPIPIIRLSLRLVSLILTKNDAVYEMDHEKNDDVLLEINDMFINNPDDPTKEFCAGILAKMAKSTRIVLLIFKSDLYTPIFHILKTSSNATLLANVLELFFNLLDAPTAISVLPTDKGFDPMILIERMKEFDPNTTQWILQIFKKLTYVGVDQIMKQLKECRIIENMFKILFEPSRAQYYSIAFEIITNCLQNPITSCYFVESLEFLEFCKWSKYCSGLYLLPCALIFEKITNIPSIKQLLFDLSVEDSVLYLLRSKDKKVLAITCSCISNLSTHRYCCDKMLTQVVIREILKLMEIDKSPTSYNEIAVETIYNFCKRNSRTINLLEAYNGIDLIMKYFHAGLENIPPKTYQQILEMLILFIATPPGQQSLLTPEFFATIIKGFQFDYEETNLLCLELMTFCINQKIFRDTFIAMGGFEMIMNLLKFSKSKTMFKNILIFVHNTLVYRKMAELFLSQNLFIVLKNFPKEIQEEVPLISRCLKILYSLFLPLKFFETGRLEVSDKLKNRFYLITLPWNHPFPCLEILESNFMCASKVIYLVDYRIDKSEISTSSSSNLVKRSSKSSKRSLTLSSQLTSSSSRSQTEFDPFKLACDPYLMDYILYMRKHLTKDLNIEDQVKIVAIFVDAQLCGPREDYTQPQKLHSFRLHIQSLKKKLENNIIPIGYLKIGFHCERSVLFKAICDKVCIPCALVRGSDSIYWNEVPLIRPGHNKGNLQYYVVDLLEHIGEMYPVGSRDANCYCKIN</sequence>
<accession>A0AAW1UH63</accession>
<evidence type="ECO:0000256" key="1">
    <source>
        <dbReference type="ARBA" id="ARBA00022737"/>
    </source>
</evidence>
<feature type="domain" description="EDR1/CTR1/ARMC3-like peptidase-like" evidence="2">
    <location>
        <begin position="684"/>
        <end position="782"/>
    </location>
</feature>
<keyword evidence="4" id="KW-1185">Reference proteome</keyword>
<evidence type="ECO:0000313" key="4">
    <source>
        <dbReference type="Proteomes" id="UP001431783"/>
    </source>
</evidence>
<evidence type="ECO:0000259" key="2">
    <source>
        <dbReference type="Pfam" id="PF14381"/>
    </source>
</evidence>
<dbReference type="InterPro" id="IPR055164">
    <property type="entry name" value="EDR1/CTR1/ARMC3-like_pept-like"/>
</dbReference>
<protein>
    <recommendedName>
        <fullName evidence="2">EDR1/CTR1/ARMC3-like peptidase-like domain-containing protein</fullName>
    </recommendedName>
</protein>
<dbReference type="Proteomes" id="UP001431783">
    <property type="component" value="Unassembled WGS sequence"/>
</dbReference>
<dbReference type="Gene3D" id="1.25.10.10">
    <property type="entry name" value="Leucine-rich Repeat Variant"/>
    <property type="match status" value="2"/>
</dbReference>
<dbReference type="PANTHER" id="PTHR46618:SF1">
    <property type="entry name" value="ARMADILLO REPEAT-CONTAINING PROTEIN 3"/>
    <property type="match status" value="1"/>
</dbReference>
<comment type="caution">
    <text evidence="3">The sequence shown here is derived from an EMBL/GenBank/DDBJ whole genome shotgun (WGS) entry which is preliminary data.</text>
</comment>
<dbReference type="InterPro" id="IPR016024">
    <property type="entry name" value="ARM-type_fold"/>
</dbReference>
<dbReference type="EMBL" id="JARQZJ010000061">
    <property type="protein sequence ID" value="KAK9879061.1"/>
    <property type="molecule type" value="Genomic_DNA"/>
</dbReference>
<gene>
    <name evidence="3" type="ORF">WA026_003876</name>
</gene>
<proteinExistence type="predicted"/>
<dbReference type="Pfam" id="PF14381">
    <property type="entry name" value="EDR1_CTR1_ARMC3_pept"/>
    <property type="match status" value="1"/>
</dbReference>
<dbReference type="SUPFAM" id="SSF48371">
    <property type="entry name" value="ARM repeat"/>
    <property type="match status" value="1"/>
</dbReference>
<name>A0AAW1UH63_9CUCU</name>
<dbReference type="InterPro" id="IPR052441">
    <property type="entry name" value="Armadillo-Ser/Thr_Kinase"/>
</dbReference>
<organism evidence="3 4">
    <name type="scientific">Henosepilachna vigintioctopunctata</name>
    <dbReference type="NCBI Taxonomy" id="420089"/>
    <lineage>
        <taxon>Eukaryota</taxon>
        <taxon>Metazoa</taxon>
        <taxon>Ecdysozoa</taxon>
        <taxon>Arthropoda</taxon>
        <taxon>Hexapoda</taxon>
        <taxon>Insecta</taxon>
        <taxon>Pterygota</taxon>
        <taxon>Neoptera</taxon>
        <taxon>Endopterygota</taxon>
        <taxon>Coleoptera</taxon>
        <taxon>Polyphaga</taxon>
        <taxon>Cucujiformia</taxon>
        <taxon>Coccinelloidea</taxon>
        <taxon>Coccinellidae</taxon>
        <taxon>Epilachninae</taxon>
        <taxon>Epilachnini</taxon>
        <taxon>Henosepilachna</taxon>
    </lineage>
</organism>
<dbReference type="AlphaFoldDB" id="A0AAW1UH63"/>
<reference evidence="3 4" key="1">
    <citation type="submission" date="2023-03" db="EMBL/GenBank/DDBJ databases">
        <title>Genome insight into feeding habits of ladybird beetles.</title>
        <authorList>
            <person name="Li H.-S."/>
            <person name="Huang Y.-H."/>
            <person name="Pang H."/>
        </authorList>
    </citation>
    <scope>NUCLEOTIDE SEQUENCE [LARGE SCALE GENOMIC DNA]</scope>
    <source>
        <strain evidence="3">SYSU_2023b</strain>
        <tissue evidence="3">Whole body</tissue>
    </source>
</reference>
<dbReference type="PANTHER" id="PTHR46618">
    <property type="entry name" value="ARMADILLO REPEAT-CONTAINING PROTEIN 3"/>
    <property type="match status" value="1"/>
</dbReference>
<keyword evidence="1" id="KW-0677">Repeat</keyword>